<keyword evidence="6" id="KW-1185">Reference proteome</keyword>
<evidence type="ECO:0000313" key="5">
    <source>
        <dbReference type="EMBL" id="KLT41020.1"/>
    </source>
</evidence>
<dbReference type="InterPro" id="IPR004045">
    <property type="entry name" value="Glutathione_S-Trfase_N"/>
</dbReference>
<evidence type="ECO:0008006" key="7">
    <source>
        <dbReference type="Google" id="ProtNLM"/>
    </source>
</evidence>
<dbReference type="InterPro" id="IPR010987">
    <property type="entry name" value="Glutathione-S-Trfase_C-like"/>
</dbReference>
<evidence type="ECO:0000256" key="1">
    <source>
        <dbReference type="ARBA" id="ARBA00007409"/>
    </source>
</evidence>
<dbReference type="OrthoDB" id="2098326at2759"/>
<proteinExistence type="inferred from homology"/>
<name>A0A0J0XIU4_9TREE</name>
<feature type="region of interest" description="Disordered" evidence="2">
    <location>
        <begin position="213"/>
        <end position="232"/>
    </location>
</feature>
<dbReference type="Gene3D" id="3.40.30.10">
    <property type="entry name" value="Glutaredoxin"/>
    <property type="match status" value="1"/>
</dbReference>
<evidence type="ECO:0000259" key="3">
    <source>
        <dbReference type="PROSITE" id="PS50404"/>
    </source>
</evidence>
<dbReference type="AlphaFoldDB" id="A0A0J0XIU4"/>
<dbReference type="Proteomes" id="UP000053611">
    <property type="component" value="Unassembled WGS sequence"/>
</dbReference>
<dbReference type="PANTHER" id="PTHR44051">
    <property type="entry name" value="GLUTATHIONE S-TRANSFERASE-RELATED"/>
    <property type="match status" value="1"/>
</dbReference>
<accession>A0A0J0XIU4</accession>
<sequence>MPDLTIHHMLGSRSERVVWLAEELGIPYKVVIHMPNTKSGKVTSTLTDHVKDGKAPSAFLDGELLKESGYIIERLVRTFPSSNIESTPSLDSVYWAHFAEGRIMTQCGAAMLNMVSLPVISKNMSEEEKKGAAAYSAHLAKSYKVEGEKALAEADAFLQTHQWFSGGDKPGIGDFMMLFPLTWFTKAQNPLGAKLAPATLAWLERIKQRPAYQKMQKRVSDERKTQLPKPKM</sequence>
<comment type="similarity">
    <text evidence="1">Belongs to the GST superfamily.</text>
</comment>
<feature type="domain" description="GST N-terminal" evidence="3">
    <location>
        <begin position="1"/>
        <end position="83"/>
    </location>
</feature>
<reference evidence="5 6" key="1">
    <citation type="submission" date="2015-03" db="EMBL/GenBank/DDBJ databases">
        <title>Genomics and transcriptomics of the oil-accumulating basidiomycete yeast T. oleaginosus allow insights into substrate utilization and the diverse evolutionary trajectories of mating systems in fungi.</title>
        <authorList>
            <consortium name="DOE Joint Genome Institute"/>
            <person name="Kourist R."/>
            <person name="Kracht O."/>
            <person name="Bracharz F."/>
            <person name="Lipzen A."/>
            <person name="Nolan M."/>
            <person name="Ohm R."/>
            <person name="Grigoriev I."/>
            <person name="Sun S."/>
            <person name="Heitman J."/>
            <person name="Bruck T."/>
            <person name="Nowrousian M."/>
        </authorList>
    </citation>
    <scope>NUCLEOTIDE SEQUENCE [LARGE SCALE GENOMIC DNA]</scope>
    <source>
        <strain evidence="5 6">IBC0246</strain>
    </source>
</reference>
<dbReference type="SUPFAM" id="SSF52833">
    <property type="entry name" value="Thioredoxin-like"/>
    <property type="match status" value="1"/>
</dbReference>
<evidence type="ECO:0000259" key="4">
    <source>
        <dbReference type="PROSITE" id="PS50405"/>
    </source>
</evidence>
<dbReference type="STRING" id="879819.A0A0J0XIU4"/>
<dbReference type="GeneID" id="28984257"/>
<dbReference type="PROSITE" id="PS50404">
    <property type="entry name" value="GST_NTER"/>
    <property type="match status" value="1"/>
</dbReference>
<dbReference type="InterPro" id="IPR036249">
    <property type="entry name" value="Thioredoxin-like_sf"/>
</dbReference>
<evidence type="ECO:0000256" key="2">
    <source>
        <dbReference type="SAM" id="MobiDB-lite"/>
    </source>
</evidence>
<feature type="domain" description="GST C-terminal" evidence="4">
    <location>
        <begin position="89"/>
        <end position="227"/>
    </location>
</feature>
<dbReference type="PANTHER" id="PTHR44051:SF9">
    <property type="entry name" value="GLUTATHIONE S-TRANSFERASE 1"/>
    <property type="match status" value="1"/>
</dbReference>
<evidence type="ECO:0000313" key="6">
    <source>
        <dbReference type="Proteomes" id="UP000053611"/>
    </source>
</evidence>
<dbReference type="InterPro" id="IPR036282">
    <property type="entry name" value="Glutathione-S-Trfase_C_sf"/>
</dbReference>
<gene>
    <name evidence="5" type="ORF">CC85DRAFT_286832</name>
</gene>
<dbReference type="PROSITE" id="PS50405">
    <property type="entry name" value="GST_CTER"/>
    <property type="match status" value="1"/>
</dbReference>
<organism evidence="5 6">
    <name type="scientific">Cutaneotrichosporon oleaginosum</name>
    <dbReference type="NCBI Taxonomy" id="879819"/>
    <lineage>
        <taxon>Eukaryota</taxon>
        <taxon>Fungi</taxon>
        <taxon>Dikarya</taxon>
        <taxon>Basidiomycota</taxon>
        <taxon>Agaricomycotina</taxon>
        <taxon>Tremellomycetes</taxon>
        <taxon>Trichosporonales</taxon>
        <taxon>Trichosporonaceae</taxon>
        <taxon>Cutaneotrichosporon</taxon>
    </lineage>
</organism>
<dbReference type="EMBL" id="KQ087224">
    <property type="protein sequence ID" value="KLT41020.1"/>
    <property type="molecule type" value="Genomic_DNA"/>
</dbReference>
<protein>
    <recommendedName>
        <fullName evidence="7">Glutathione S-transferase</fullName>
    </recommendedName>
</protein>
<dbReference type="Pfam" id="PF13417">
    <property type="entry name" value="GST_N_3"/>
    <property type="match status" value="1"/>
</dbReference>
<dbReference type="SUPFAM" id="SSF47616">
    <property type="entry name" value="GST C-terminal domain-like"/>
    <property type="match status" value="1"/>
</dbReference>
<dbReference type="Gene3D" id="1.20.1050.10">
    <property type="match status" value="1"/>
</dbReference>
<dbReference type="RefSeq" id="XP_018277511.1">
    <property type="nucleotide sequence ID" value="XM_018423654.1"/>
</dbReference>